<accession>A0ABS1KK79</accession>
<proteinExistence type="predicted"/>
<keyword evidence="3" id="KW-1185">Reference proteome</keyword>
<sequence length="111" mass="12174">MPKSVRAIMIVFVVVVMFYFFFGLFVVKPTVTTTPGLTIPGATIVYLRVGLALPFIASADGLISARNQTVDGTARTAVLIQVKMALEPRMILSLPYSERLYLRSTGGVEYK</sequence>
<keyword evidence="1" id="KW-0812">Transmembrane</keyword>
<protein>
    <submittedName>
        <fullName evidence="2">Uncharacterized protein</fullName>
    </submittedName>
</protein>
<feature type="transmembrane region" description="Helical" evidence="1">
    <location>
        <begin position="7"/>
        <end position="27"/>
    </location>
</feature>
<evidence type="ECO:0000256" key="1">
    <source>
        <dbReference type="SAM" id="Phobius"/>
    </source>
</evidence>
<evidence type="ECO:0000313" key="2">
    <source>
        <dbReference type="EMBL" id="MBL0739854.1"/>
    </source>
</evidence>
<reference evidence="2 3" key="1">
    <citation type="submission" date="2021-01" db="EMBL/GenBank/DDBJ databases">
        <title>Chryseolinea sp. Jin1 Genome sequencing and assembly.</title>
        <authorList>
            <person name="Kim I."/>
        </authorList>
    </citation>
    <scope>NUCLEOTIDE SEQUENCE [LARGE SCALE GENOMIC DNA]</scope>
    <source>
        <strain evidence="2 3">Jin1</strain>
    </source>
</reference>
<organism evidence="2 3">
    <name type="scientific">Chryseolinea lacunae</name>
    <dbReference type="NCBI Taxonomy" id="2801331"/>
    <lineage>
        <taxon>Bacteria</taxon>
        <taxon>Pseudomonadati</taxon>
        <taxon>Bacteroidota</taxon>
        <taxon>Cytophagia</taxon>
        <taxon>Cytophagales</taxon>
        <taxon>Fulvivirgaceae</taxon>
        <taxon>Chryseolinea</taxon>
    </lineage>
</organism>
<comment type="caution">
    <text evidence="2">The sequence shown here is derived from an EMBL/GenBank/DDBJ whole genome shotgun (WGS) entry which is preliminary data.</text>
</comment>
<keyword evidence="1" id="KW-1133">Transmembrane helix</keyword>
<feature type="transmembrane region" description="Helical" evidence="1">
    <location>
        <begin position="39"/>
        <end position="57"/>
    </location>
</feature>
<dbReference type="EMBL" id="JAERRB010000001">
    <property type="protein sequence ID" value="MBL0739854.1"/>
    <property type="molecule type" value="Genomic_DNA"/>
</dbReference>
<gene>
    <name evidence="2" type="ORF">JI741_01430</name>
</gene>
<evidence type="ECO:0000313" key="3">
    <source>
        <dbReference type="Proteomes" id="UP000613030"/>
    </source>
</evidence>
<keyword evidence="1" id="KW-0472">Membrane</keyword>
<dbReference type="RefSeq" id="WP_202006819.1">
    <property type="nucleotide sequence ID" value="NZ_JAERRB010000001.1"/>
</dbReference>
<name>A0ABS1KK79_9BACT</name>
<dbReference type="Proteomes" id="UP000613030">
    <property type="component" value="Unassembled WGS sequence"/>
</dbReference>